<dbReference type="InterPro" id="IPR025436">
    <property type="entry name" value="DUF4179"/>
</dbReference>
<evidence type="ECO:0000256" key="1">
    <source>
        <dbReference type="SAM" id="MobiDB-lite"/>
    </source>
</evidence>
<protein>
    <submittedName>
        <fullName evidence="5">Anti-sigma factor</fullName>
    </submittedName>
</protein>
<evidence type="ECO:0000259" key="4">
    <source>
        <dbReference type="Pfam" id="PF18705"/>
    </source>
</evidence>
<dbReference type="InterPro" id="IPR040680">
    <property type="entry name" value="DUF5643"/>
</dbReference>
<sequence length="366" mass="41134">MKDIYELLNDIDIDEKELEEMKAYEFEKEKVKRNLKQAIHKKKKTKNWKKGVAVASILVGLSVVTLGIGFPTYAGGLPIVGNIFRFLDNGRTGFYENYKEFSTELNMVRESNGIKITINDVISDGRTVSITYSVESEQDLGDDPIILGGLDIIGSDGGTGSSKISKVADKKYVGMATTTHHNSNKKDKINLRWNIDKIETPDKKKEIKGNWNFALTVKAMDSKEKTISESSEKEGVKVNMEKVAVSPISFILYYNQEVSKNTRKEWDAVDVELEVKDDLGNHYSGEGNGGSGKDSYNIHWSDTFQKLNENATKLIITPRVNLRIHTPENHGGVEMRDGKEKKIEVPKKEAKSKDIVLDDIVIDLKK</sequence>
<dbReference type="Proteomes" id="UP000195321">
    <property type="component" value="Unassembled WGS sequence"/>
</dbReference>
<feature type="region of interest" description="Disordered" evidence="1">
    <location>
        <begin position="327"/>
        <end position="346"/>
    </location>
</feature>
<dbReference type="EMBL" id="MWPX01000004">
    <property type="protein sequence ID" value="OUM49723.1"/>
    <property type="molecule type" value="Genomic_DNA"/>
</dbReference>
<evidence type="ECO:0000259" key="3">
    <source>
        <dbReference type="Pfam" id="PF13786"/>
    </source>
</evidence>
<keyword evidence="2" id="KW-1133">Transmembrane helix</keyword>
<reference evidence="5 6" key="1">
    <citation type="submission" date="2017-02" db="EMBL/GenBank/DDBJ databases">
        <title>Bacillus pseudomycoides isolate FSL K6-0042.</title>
        <authorList>
            <person name="Kovac J."/>
        </authorList>
    </citation>
    <scope>NUCLEOTIDE SEQUENCE [LARGE SCALE GENOMIC DNA]</scope>
    <source>
        <strain evidence="5 6">FSL K6-0042</strain>
    </source>
</reference>
<keyword evidence="2" id="KW-0812">Transmembrane</keyword>
<evidence type="ECO:0000256" key="2">
    <source>
        <dbReference type="SAM" id="Phobius"/>
    </source>
</evidence>
<keyword evidence="2" id="KW-0472">Membrane</keyword>
<feature type="transmembrane region" description="Helical" evidence="2">
    <location>
        <begin position="51"/>
        <end position="74"/>
    </location>
</feature>
<feature type="domain" description="DUF4179" evidence="3">
    <location>
        <begin position="43"/>
        <end position="136"/>
    </location>
</feature>
<dbReference type="Gene3D" id="2.60.40.1630">
    <property type="entry name" value="bacillus anthracis domain"/>
    <property type="match status" value="1"/>
</dbReference>
<organism evidence="5 6">
    <name type="scientific">Bacillus pseudomycoides</name>
    <dbReference type="NCBI Taxonomy" id="64104"/>
    <lineage>
        <taxon>Bacteria</taxon>
        <taxon>Bacillati</taxon>
        <taxon>Bacillota</taxon>
        <taxon>Bacilli</taxon>
        <taxon>Bacillales</taxon>
        <taxon>Bacillaceae</taxon>
        <taxon>Bacillus</taxon>
        <taxon>Bacillus cereus group</taxon>
    </lineage>
</organism>
<dbReference type="Pfam" id="PF18705">
    <property type="entry name" value="DUF5643"/>
    <property type="match status" value="1"/>
</dbReference>
<name>A0A1Y3MRJ1_9BACI</name>
<evidence type="ECO:0000313" key="5">
    <source>
        <dbReference type="EMBL" id="OUM49723.1"/>
    </source>
</evidence>
<dbReference type="AlphaFoldDB" id="A0A1Y3MRJ1"/>
<dbReference type="RefSeq" id="WP_088093784.1">
    <property type="nucleotide sequence ID" value="NZ_JARHXM010000013.1"/>
</dbReference>
<accession>A0A1Y3MRJ1</accession>
<dbReference type="Gene3D" id="2.60.40.1640">
    <property type="entry name" value="Conserved domain protein"/>
    <property type="match status" value="1"/>
</dbReference>
<comment type="caution">
    <text evidence="5">The sequence shown here is derived from an EMBL/GenBank/DDBJ whole genome shotgun (WGS) entry which is preliminary data.</text>
</comment>
<feature type="domain" description="DUF5643" evidence="4">
    <location>
        <begin position="223"/>
        <end position="339"/>
    </location>
</feature>
<dbReference type="Pfam" id="PF13786">
    <property type="entry name" value="DUF4179"/>
    <property type="match status" value="1"/>
</dbReference>
<gene>
    <name evidence="5" type="ORF">BW425_05955</name>
</gene>
<evidence type="ECO:0000313" key="6">
    <source>
        <dbReference type="Proteomes" id="UP000195321"/>
    </source>
</evidence>
<proteinExistence type="predicted"/>